<accession>A0A9W4G2R4</accession>
<organism evidence="2 3">
    <name type="scientific">Planktothrix pseudagardhii</name>
    <dbReference type="NCBI Taxonomy" id="132604"/>
    <lineage>
        <taxon>Bacteria</taxon>
        <taxon>Bacillati</taxon>
        <taxon>Cyanobacteriota</taxon>
        <taxon>Cyanophyceae</taxon>
        <taxon>Oscillatoriophycideae</taxon>
        <taxon>Oscillatoriales</taxon>
        <taxon>Microcoleaceae</taxon>
        <taxon>Planktothrix</taxon>
    </lineage>
</organism>
<dbReference type="KEGG" id="ppsu:NO713_01069"/>
<name>A0A9W4G2R4_9CYAN</name>
<proteinExistence type="predicted"/>
<feature type="chain" id="PRO_5040847901" evidence="1">
    <location>
        <begin position="25"/>
        <end position="172"/>
    </location>
</feature>
<keyword evidence="3" id="KW-1185">Reference proteome</keyword>
<evidence type="ECO:0000313" key="2">
    <source>
        <dbReference type="EMBL" id="CAD5927491.1"/>
    </source>
</evidence>
<dbReference type="Pfam" id="PF14218">
    <property type="entry name" value="COP23"/>
    <property type="match status" value="1"/>
</dbReference>
<protein>
    <submittedName>
        <fullName evidence="2">Genome sequencing data, contig C327 (Modular protein)</fullName>
    </submittedName>
</protein>
<reference evidence="2" key="1">
    <citation type="submission" date="2020-09" db="EMBL/GenBank/DDBJ databases">
        <authorList>
            <person name="Blom J."/>
        </authorList>
    </citation>
    <scope>NUCLEOTIDE SEQUENCE</scope>
    <source>
        <strain evidence="2">No.713</strain>
    </source>
</reference>
<dbReference type="RefSeq" id="WP_254173193.1">
    <property type="nucleotide sequence ID" value="NZ_LR882967.1"/>
</dbReference>
<dbReference type="EMBL" id="LR882967">
    <property type="protein sequence ID" value="CAD5927491.1"/>
    <property type="molecule type" value="Genomic_DNA"/>
</dbReference>
<evidence type="ECO:0000313" key="3">
    <source>
        <dbReference type="Proteomes" id="UP001153719"/>
    </source>
</evidence>
<feature type="signal peptide" evidence="1">
    <location>
        <begin position="1"/>
        <end position="24"/>
    </location>
</feature>
<gene>
    <name evidence="2" type="ORF">NO713_01069</name>
</gene>
<evidence type="ECO:0000256" key="1">
    <source>
        <dbReference type="SAM" id="SignalP"/>
    </source>
</evidence>
<keyword evidence="1" id="KW-0732">Signal</keyword>
<sequence length="172" mass="18995">MKTRLFAQLLTACTLVLGSVPFLAPPGAAQNTTYFCGQSRDGVPTTFALTSTARRVAVIRWQKDWGTISREARCKEVSSRFQKAYNNGTLNFLTHGVMSGQKVICTAREYGGPCSSLLFTLRPEDNPREVINSLIGIAYRARGPVVQSEDGEPQIYIDMNFLLQNAPNTTEK</sequence>
<dbReference type="AlphaFoldDB" id="A0A9W4G2R4"/>
<dbReference type="Proteomes" id="UP001153719">
    <property type="component" value="Chromosome"/>
</dbReference>
<dbReference type="InterPro" id="IPR025478">
    <property type="entry name" value="COP23"/>
</dbReference>